<evidence type="ECO:0000256" key="2">
    <source>
        <dbReference type="ARBA" id="ARBA00019232"/>
    </source>
</evidence>
<evidence type="ECO:0000256" key="1">
    <source>
        <dbReference type="ARBA" id="ARBA00009370"/>
    </source>
</evidence>
<name>A0AA48GK15_9BACT</name>
<gene>
    <name evidence="6" type="ORF">METEAL_03480</name>
</gene>
<dbReference type="PANTHER" id="PTHR43390">
    <property type="entry name" value="SIGNAL PEPTIDASE I"/>
    <property type="match status" value="1"/>
</dbReference>
<dbReference type="PRINTS" id="PR00727">
    <property type="entry name" value="LEADERPTASE"/>
</dbReference>
<dbReference type="InterPro" id="IPR019533">
    <property type="entry name" value="Peptidase_S26"/>
</dbReference>
<dbReference type="GO" id="GO:0004252">
    <property type="term" value="F:serine-type endopeptidase activity"/>
    <property type="evidence" value="ECO:0007669"/>
    <property type="project" value="InterPro"/>
</dbReference>
<dbReference type="KEGG" id="msil:METEAL_03480"/>
<dbReference type="RefSeq" id="WP_316414059.1">
    <property type="nucleotide sequence ID" value="NZ_AP027080.1"/>
</dbReference>
<accession>A0AA48GK15</accession>
<evidence type="ECO:0000259" key="5">
    <source>
        <dbReference type="Pfam" id="PF10502"/>
    </source>
</evidence>
<proteinExistence type="inferred from homology"/>
<keyword evidence="4" id="KW-0645">Protease</keyword>
<evidence type="ECO:0000256" key="4">
    <source>
        <dbReference type="RuleBase" id="RU362042"/>
    </source>
</evidence>
<dbReference type="InterPro" id="IPR000223">
    <property type="entry name" value="Pept_S26A_signal_pept_1"/>
</dbReference>
<dbReference type="GO" id="GO:0016020">
    <property type="term" value="C:membrane"/>
    <property type="evidence" value="ECO:0007669"/>
    <property type="project" value="UniProtKB-SubCell"/>
</dbReference>
<keyword evidence="4" id="KW-0378">Hydrolase</keyword>
<dbReference type="Proteomes" id="UP001238179">
    <property type="component" value="Chromosome"/>
</dbReference>
<comment type="similarity">
    <text evidence="1 4">Belongs to the peptidase S26 family.</text>
</comment>
<dbReference type="GO" id="GO:0009003">
    <property type="term" value="F:signal peptidase activity"/>
    <property type="evidence" value="ECO:0007669"/>
    <property type="project" value="UniProtKB-EC"/>
</dbReference>
<dbReference type="InterPro" id="IPR036286">
    <property type="entry name" value="LexA/Signal_pep-like_sf"/>
</dbReference>
<dbReference type="Pfam" id="PF10502">
    <property type="entry name" value="Peptidase_S26"/>
    <property type="match status" value="1"/>
</dbReference>
<dbReference type="EMBL" id="AP027080">
    <property type="protein sequence ID" value="BDU71174.1"/>
    <property type="molecule type" value="Genomic_DNA"/>
</dbReference>
<dbReference type="CDD" id="cd06530">
    <property type="entry name" value="S26_SPase_I"/>
    <property type="match status" value="1"/>
</dbReference>
<feature type="active site" evidence="3">
    <location>
        <position position="30"/>
    </location>
</feature>
<organism evidence="6 7">
    <name type="scientific">Mesoterricola silvestris</name>
    <dbReference type="NCBI Taxonomy" id="2927979"/>
    <lineage>
        <taxon>Bacteria</taxon>
        <taxon>Pseudomonadati</taxon>
        <taxon>Acidobacteriota</taxon>
        <taxon>Holophagae</taxon>
        <taxon>Holophagales</taxon>
        <taxon>Holophagaceae</taxon>
        <taxon>Mesoterricola</taxon>
    </lineage>
</organism>
<evidence type="ECO:0000256" key="3">
    <source>
        <dbReference type="PIRSR" id="PIRSR600223-1"/>
    </source>
</evidence>
<comment type="subcellular location">
    <subcellularLocation>
        <location evidence="4">Membrane</location>
        <topology evidence="4">Single-pass type II membrane protein</topology>
    </subcellularLocation>
</comment>
<evidence type="ECO:0000313" key="7">
    <source>
        <dbReference type="Proteomes" id="UP001238179"/>
    </source>
</evidence>
<dbReference type="Gene3D" id="2.10.109.10">
    <property type="entry name" value="Umud Fragment, subunit A"/>
    <property type="match status" value="1"/>
</dbReference>
<feature type="domain" description="Peptidase S26" evidence="5">
    <location>
        <begin position="7"/>
        <end position="142"/>
    </location>
</feature>
<dbReference type="GO" id="GO:0006465">
    <property type="term" value="P:signal peptide processing"/>
    <property type="evidence" value="ECO:0007669"/>
    <property type="project" value="InterPro"/>
</dbReference>
<feature type="active site" evidence="3">
    <location>
        <position position="69"/>
    </location>
</feature>
<sequence>MISPKLLAAALALGLAPLALVHPVRISGRSMEPALKDGDLRLALRAWCAGKPAPGQVWLAEGPSGTIVKRLVAGPGARVEIRDGELWVDGKYLQEPYVAVTERASGGPWDTGAGFFLLGDNRGESMDSRNWGPLASTRLEARVL</sequence>
<dbReference type="PANTHER" id="PTHR43390:SF1">
    <property type="entry name" value="CHLOROPLAST PROCESSING PEPTIDASE"/>
    <property type="match status" value="1"/>
</dbReference>
<dbReference type="SUPFAM" id="SSF51306">
    <property type="entry name" value="LexA/Signal peptidase"/>
    <property type="match status" value="1"/>
</dbReference>
<keyword evidence="7" id="KW-1185">Reference proteome</keyword>
<protein>
    <recommendedName>
        <fullName evidence="2 4">Signal peptidase I</fullName>
        <ecNumber evidence="4">3.4.21.89</ecNumber>
    </recommendedName>
</protein>
<dbReference type="NCBIfam" id="TIGR02227">
    <property type="entry name" value="sigpep_I_bact"/>
    <property type="match status" value="1"/>
</dbReference>
<reference evidence="7" key="1">
    <citation type="journal article" date="2023" name="Int. J. Syst. Evol. Microbiol.">
        <title>Mesoterricola silvestris gen. nov., sp. nov., Mesoterricola sediminis sp. nov., Geothrix oryzae sp. nov., Geothrix edaphica sp. nov., Geothrix rubra sp. nov., and Geothrix limicola sp. nov., six novel members of Acidobacteriota isolated from soils.</title>
        <authorList>
            <person name="Itoh H."/>
            <person name="Sugisawa Y."/>
            <person name="Mise K."/>
            <person name="Xu Z."/>
            <person name="Kuniyasu M."/>
            <person name="Ushijima N."/>
            <person name="Kawano K."/>
            <person name="Kobayashi E."/>
            <person name="Shiratori Y."/>
            <person name="Masuda Y."/>
            <person name="Senoo K."/>
        </authorList>
    </citation>
    <scope>NUCLEOTIDE SEQUENCE [LARGE SCALE GENOMIC DNA]</scope>
    <source>
        <strain evidence="7">W79</strain>
    </source>
</reference>
<comment type="catalytic activity">
    <reaction evidence="4">
        <text>Cleavage of hydrophobic, N-terminal signal or leader sequences from secreted and periplasmic proteins.</text>
        <dbReference type="EC" id="3.4.21.89"/>
    </reaction>
</comment>
<evidence type="ECO:0000313" key="6">
    <source>
        <dbReference type="EMBL" id="BDU71174.1"/>
    </source>
</evidence>
<dbReference type="AlphaFoldDB" id="A0AA48GK15"/>
<dbReference type="EC" id="3.4.21.89" evidence="4"/>